<name>A0A0A0D4Z1_9PROT</name>
<sequence length="156" mass="17252">MNQDQSRPAAGLTAEDRHAVETLYRAFADHDPDLLDEAVTPDWLDIPPAPGQGPGPDGLKPVIRAFLKAFPDLDVTIEDMFGRDGRAGVRAQITGTHRGEWFGIAPTGRRVTVALHDFHHLRDGRISHTWHLEDWFGMLQQVGAWPSVASETEAGR</sequence>
<dbReference type="EMBL" id="JANX01000151">
    <property type="protein sequence ID" value="KGM33761.1"/>
    <property type="molecule type" value="Genomic_DNA"/>
</dbReference>
<evidence type="ECO:0000313" key="1">
    <source>
        <dbReference type="EMBL" id="KGM33761.1"/>
    </source>
</evidence>
<gene>
    <name evidence="1" type="ORF">P409_14050</name>
</gene>
<dbReference type="GO" id="GO:0030638">
    <property type="term" value="P:polyketide metabolic process"/>
    <property type="evidence" value="ECO:0007669"/>
    <property type="project" value="InterPro"/>
</dbReference>
<dbReference type="Proteomes" id="UP000029995">
    <property type="component" value="Unassembled WGS sequence"/>
</dbReference>
<dbReference type="PANTHER" id="PTHR38436:SF1">
    <property type="entry name" value="ESTER CYCLASE"/>
    <property type="match status" value="1"/>
</dbReference>
<proteinExistence type="predicted"/>
<protein>
    <submittedName>
        <fullName evidence="1">Ester cyclase</fullName>
    </submittedName>
</protein>
<evidence type="ECO:0000313" key="2">
    <source>
        <dbReference type="Proteomes" id="UP000029995"/>
    </source>
</evidence>
<dbReference type="OrthoDB" id="8849037at2"/>
<dbReference type="Pfam" id="PF07366">
    <property type="entry name" value="SnoaL"/>
    <property type="match status" value="1"/>
</dbReference>
<organism evidence="1 2">
    <name type="scientific">Inquilinus limosus MP06</name>
    <dbReference type="NCBI Taxonomy" id="1398085"/>
    <lineage>
        <taxon>Bacteria</taxon>
        <taxon>Pseudomonadati</taxon>
        <taxon>Pseudomonadota</taxon>
        <taxon>Alphaproteobacteria</taxon>
        <taxon>Rhodospirillales</taxon>
        <taxon>Rhodospirillaceae</taxon>
        <taxon>Inquilinus</taxon>
    </lineage>
</organism>
<dbReference type="PANTHER" id="PTHR38436">
    <property type="entry name" value="POLYKETIDE CYCLASE SNOAL-LIKE DOMAIN"/>
    <property type="match status" value="1"/>
</dbReference>
<dbReference type="InterPro" id="IPR009959">
    <property type="entry name" value="Cyclase_SnoaL-like"/>
</dbReference>
<reference evidence="1 2" key="1">
    <citation type="submission" date="2014-01" db="EMBL/GenBank/DDBJ databases">
        <title>Genome sequence determination for a cystic fibrosis isolate, Inquilinus limosus.</title>
        <authorList>
            <person name="Pino M."/>
            <person name="Di Conza J."/>
            <person name="Gutkind G."/>
        </authorList>
    </citation>
    <scope>NUCLEOTIDE SEQUENCE [LARGE SCALE GENOMIC DNA]</scope>
    <source>
        <strain evidence="1 2">MP06</strain>
    </source>
</reference>
<comment type="caution">
    <text evidence="1">The sequence shown here is derived from an EMBL/GenBank/DDBJ whole genome shotgun (WGS) entry which is preliminary data.</text>
</comment>
<dbReference type="InterPro" id="IPR032710">
    <property type="entry name" value="NTF2-like_dom_sf"/>
</dbReference>
<accession>A0A0A0D4Z1</accession>
<dbReference type="RefSeq" id="WP_034837542.1">
    <property type="nucleotide sequence ID" value="NZ_JANX01000151.1"/>
</dbReference>
<dbReference type="Gene3D" id="3.10.450.50">
    <property type="match status" value="1"/>
</dbReference>
<dbReference type="SUPFAM" id="SSF54427">
    <property type="entry name" value="NTF2-like"/>
    <property type="match status" value="1"/>
</dbReference>
<dbReference type="AlphaFoldDB" id="A0A0A0D4Z1"/>